<proteinExistence type="predicted"/>
<comment type="caution">
    <text evidence="1">The sequence shown here is derived from an EMBL/GenBank/DDBJ whole genome shotgun (WGS) entry which is preliminary data.</text>
</comment>
<sequence length="98" mass="11047">MHSLWPICWRQRGPSATEWLRPCFPGGAVDLHRRRYQQIFRGWHLPEGDDTICPIDDDVVLFPNSTVSQASVRLSILAAGQSSSDTGERVSPARARFL</sequence>
<dbReference type="Proteomes" id="UP000320762">
    <property type="component" value="Unassembled WGS sequence"/>
</dbReference>
<dbReference type="AlphaFoldDB" id="A0A550CD78"/>
<accession>A0A550CD78</accession>
<gene>
    <name evidence="1" type="ORF">BD626DRAFT_54232</name>
</gene>
<organism evidence="1 2">
    <name type="scientific">Schizophyllum amplum</name>
    <dbReference type="NCBI Taxonomy" id="97359"/>
    <lineage>
        <taxon>Eukaryota</taxon>
        <taxon>Fungi</taxon>
        <taxon>Dikarya</taxon>
        <taxon>Basidiomycota</taxon>
        <taxon>Agaricomycotina</taxon>
        <taxon>Agaricomycetes</taxon>
        <taxon>Agaricomycetidae</taxon>
        <taxon>Agaricales</taxon>
        <taxon>Schizophyllaceae</taxon>
        <taxon>Schizophyllum</taxon>
    </lineage>
</organism>
<evidence type="ECO:0000313" key="1">
    <source>
        <dbReference type="EMBL" id="TRM62770.1"/>
    </source>
</evidence>
<evidence type="ECO:0000313" key="2">
    <source>
        <dbReference type="Proteomes" id="UP000320762"/>
    </source>
</evidence>
<reference evidence="1 2" key="1">
    <citation type="journal article" date="2019" name="New Phytol.">
        <title>Comparative genomics reveals unique wood-decay strategies and fruiting body development in the Schizophyllaceae.</title>
        <authorList>
            <person name="Almasi E."/>
            <person name="Sahu N."/>
            <person name="Krizsan K."/>
            <person name="Balint B."/>
            <person name="Kovacs G.M."/>
            <person name="Kiss B."/>
            <person name="Cseklye J."/>
            <person name="Drula E."/>
            <person name="Henrissat B."/>
            <person name="Nagy I."/>
            <person name="Chovatia M."/>
            <person name="Adam C."/>
            <person name="LaButti K."/>
            <person name="Lipzen A."/>
            <person name="Riley R."/>
            <person name="Grigoriev I.V."/>
            <person name="Nagy L.G."/>
        </authorList>
    </citation>
    <scope>NUCLEOTIDE SEQUENCE [LARGE SCALE GENOMIC DNA]</scope>
    <source>
        <strain evidence="1 2">NL-1724</strain>
    </source>
</reference>
<protein>
    <submittedName>
        <fullName evidence="1">Uncharacterized protein</fullName>
    </submittedName>
</protein>
<dbReference type="EMBL" id="VDMD01000012">
    <property type="protein sequence ID" value="TRM62770.1"/>
    <property type="molecule type" value="Genomic_DNA"/>
</dbReference>
<keyword evidence="2" id="KW-1185">Reference proteome</keyword>
<name>A0A550CD78_9AGAR</name>